<evidence type="ECO:0000313" key="3">
    <source>
        <dbReference type="Proteomes" id="UP000193642"/>
    </source>
</evidence>
<comment type="caution">
    <text evidence="2">The sequence shown here is derived from an EMBL/GenBank/DDBJ whole genome shotgun (WGS) entry which is preliminary data.</text>
</comment>
<accession>A0A1Y2C2Q3</accession>
<dbReference type="Proteomes" id="UP000193642">
    <property type="component" value="Unassembled WGS sequence"/>
</dbReference>
<proteinExistence type="predicted"/>
<evidence type="ECO:0000313" key="2">
    <source>
        <dbReference type="EMBL" id="ORY41310.1"/>
    </source>
</evidence>
<evidence type="ECO:0000256" key="1">
    <source>
        <dbReference type="SAM" id="Phobius"/>
    </source>
</evidence>
<dbReference type="OrthoDB" id="10006218at2759"/>
<gene>
    <name evidence="2" type="ORF">BCR33DRAFT_344027</name>
</gene>
<feature type="transmembrane region" description="Helical" evidence="1">
    <location>
        <begin position="61"/>
        <end position="81"/>
    </location>
</feature>
<sequence>MVENKCIGYPHRKTVFNAVQCVNLSRLSYSNSFLQTSSTYGMNTEIVYAKPQPSKKLRSKLIALAVAIPTLFLLCAIGFYFKRPLTPTGLQGFTLKQLFSGFTVETWALDRMNQMLEVWNDFDKLTPDEASKYNGLNLLALFPETYQCDRNYFQKIGGHWSCGEFFRPLPSGCTSVSLGSNSGFVSNFGCTIYTFDCKRNPSESLNTRIYPWCFDEAGQLDKIHKTWHNAMDELGIVQVDYLKIDLNGDEWTTLPILINEWNIQI</sequence>
<name>A0A1Y2C2Q3_9FUNG</name>
<keyword evidence="1" id="KW-1133">Transmembrane helix</keyword>
<dbReference type="PANTHER" id="PTHR32026">
    <property type="entry name" value="METHYLTRANSFERASE-LIKE PROTEIN 24"/>
    <property type="match status" value="1"/>
</dbReference>
<keyword evidence="3" id="KW-1185">Reference proteome</keyword>
<dbReference type="InterPro" id="IPR026913">
    <property type="entry name" value="METTL24"/>
</dbReference>
<protein>
    <recommendedName>
        <fullName evidence="4">Methyltransferase domain-containing protein</fullName>
    </recommendedName>
</protein>
<dbReference type="EMBL" id="MCGO01000032">
    <property type="protein sequence ID" value="ORY41310.1"/>
    <property type="molecule type" value="Genomic_DNA"/>
</dbReference>
<dbReference type="PANTHER" id="PTHR32026:SF10">
    <property type="entry name" value="METHYLTRANSFERASE-LIKE PROTEIN 24-RELATED"/>
    <property type="match status" value="1"/>
</dbReference>
<keyword evidence="1" id="KW-0812">Transmembrane</keyword>
<reference evidence="2 3" key="1">
    <citation type="submission" date="2016-07" db="EMBL/GenBank/DDBJ databases">
        <title>Pervasive Adenine N6-methylation of Active Genes in Fungi.</title>
        <authorList>
            <consortium name="DOE Joint Genome Institute"/>
            <person name="Mondo S.J."/>
            <person name="Dannebaum R.O."/>
            <person name="Kuo R.C."/>
            <person name="Labutti K."/>
            <person name="Haridas S."/>
            <person name="Kuo A."/>
            <person name="Salamov A."/>
            <person name="Ahrendt S.R."/>
            <person name="Lipzen A."/>
            <person name="Sullivan W."/>
            <person name="Andreopoulos W.B."/>
            <person name="Clum A."/>
            <person name="Lindquist E."/>
            <person name="Daum C."/>
            <person name="Ramamoorthy G.K."/>
            <person name="Gryganskyi A."/>
            <person name="Culley D."/>
            <person name="Magnuson J.K."/>
            <person name="James T.Y."/>
            <person name="O'Malley M.A."/>
            <person name="Stajich J.E."/>
            <person name="Spatafora J.W."/>
            <person name="Visel A."/>
            <person name="Grigoriev I.V."/>
        </authorList>
    </citation>
    <scope>NUCLEOTIDE SEQUENCE [LARGE SCALE GENOMIC DNA]</scope>
    <source>
        <strain evidence="2 3">JEL800</strain>
    </source>
</reference>
<organism evidence="2 3">
    <name type="scientific">Rhizoclosmatium globosum</name>
    <dbReference type="NCBI Taxonomy" id="329046"/>
    <lineage>
        <taxon>Eukaryota</taxon>
        <taxon>Fungi</taxon>
        <taxon>Fungi incertae sedis</taxon>
        <taxon>Chytridiomycota</taxon>
        <taxon>Chytridiomycota incertae sedis</taxon>
        <taxon>Chytridiomycetes</taxon>
        <taxon>Chytridiales</taxon>
        <taxon>Chytriomycetaceae</taxon>
        <taxon>Rhizoclosmatium</taxon>
    </lineage>
</organism>
<evidence type="ECO:0008006" key="4">
    <source>
        <dbReference type="Google" id="ProtNLM"/>
    </source>
</evidence>
<keyword evidence="1" id="KW-0472">Membrane</keyword>
<dbReference type="AlphaFoldDB" id="A0A1Y2C2Q3"/>
<dbReference type="STRING" id="329046.A0A1Y2C2Q3"/>